<keyword evidence="4 6" id="KW-0472">Membrane</keyword>
<keyword evidence="3 6" id="KW-1133">Transmembrane helix</keyword>
<dbReference type="AlphaFoldDB" id="A0A1M7JB03"/>
<feature type="compositionally biased region" description="Polar residues" evidence="5">
    <location>
        <begin position="1"/>
        <end position="10"/>
    </location>
</feature>
<dbReference type="InterPro" id="IPR026841">
    <property type="entry name" value="Aur1/Ipt1"/>
</dbReference>
<evidence type="ECO:0000259" key="7">
    <source>
        <dbReference type="Pfam" id="PF14378"/>
    </source>
</evidence>
<dbReference type="STRING" id="134849.SAMN05443668_101740"/>
<feature type="transmembrane region" description="Helical" evidence="6">
    <location>
        <begin position="290"/>
        <end position="310"/>
    </location>
</feature>
<organism evidence="8 9">
    <name type="scientific">Cryptosporangium aurantiacum</name>
    <dbReference type="NCBI Taxonomy" id="134849"/>
    <lineage>
        <taxon>Bacteria</taxon>
        <taxon>Bacillati</taxon>
        <taxon>Actinomycetota</taxon>
        <taxon>Actinomycetes</taxon>
        <taxon>Cryptosporangiales</taxon>
        <taxon>Cryptosporangiaceae</taxon>
        <taxon>Cryptosporangium</taxon>
    </lineage>
</organism>
<dbReference type="GO" id="GO:0016020">
    <property type="term" value="C:membrane"/>
    <property type="evidence" value="ECO:0007669"/>
    <property type="project" value="UniProtKB-SubCell"/>
</dbReference>
<feature type="transmembrane region" description="Helical" evidence="6">
    <location>
        <begin position="33"/>
        <end position="49"/>
    </location>
</feature>
<dbReference type="EMBL" id="FRCS01000001">
    <property type="protein sequence ID" value="SHM50175.1"/>
    <property type="molecule type" value="Genomic_DNA"/>
</dbReference>
<proteinExistence type="predicted"/>
<feature type="transmembrane region" description="Helical" evidence="6">
    <location>
        <begin position="267"/>
        <end position="284"/>
    </location>
</feature>
<accession>A0A1M7JB03</accession>
<dbReference type="Pfam" id="PF14378">
    <property type="entry name" value="PAP2_3"/>
    <property type="match status" value="1"/>
</dbReference>
<evidence type="ECO:0000256" key="6">
    <source>
        <dbReference type="SAM" id="Phobius"/>
    </source>
</evidence>
<feature type="region of interest" description="Disordered" evidence="5">
    <location>
        <begin position="1"/>
        <end position="20"/>
    </location>
</feature>
<protein>
    <submittedName>
        <fullName evidence="8">PAP2 superfamily protein</fullName>
    </submittedName>
</protein>
<evidence type="ECO:0000313" key="9">
    <source>
        <dbReference type="Proteomes" id="UP000184440"/>
    </source>
</evidence>
<dbReference type="SUPFAM" id="SSF48317">
    <property type="entry name" value="Acid phosphatase/Vanadium-dependent haloperoxidase"/>
    <property type="match status" value="1"/>
</dbReference>
<evidence type="ECO:0000256" key="3">
    <source>
        <dbReference type="ARBA" id="ARBA00022989"/>
    </source>
</evidence>
<feature type="domain" description="Inositolphosphotransferase Aur1/Ipt1" evidence="7">
    <location>
        <begin position="140"/>
        <end position="306"/>
    </location>
</feature>
<gene>
    <name evidence="8" type="ORF">SAMN05443668_101740</name>
</gene>
<feature type="region of interest" description="Disordered" evidence="5">
    <location>
        <begin position="330"/>
        <end position="379"/>
    </location>
</feature>
<dbReference type="InterPro" id="IPR052185">
    <property type="entry name" value="IPC_Synthase-Related"/>
</dbReference>
<dbReference type="CDD" id="cd03386">
    <property type="entry name" value="PAP2_Aur1_like"/>
    <property type="match status" value="1"/>
</dbReference>
<feature type="compositionally biased region" description="Low complexity" evidence="5">
    <location>
        <begin position="333"/>
        <end position="365"/>
    </location>
</feature>
<evidence type="ECO:0000313" key="8">
    <source>
        <dbReference type="EMBL" id="SHM50175.1"/>
    </source>
</evidence>
<dbReference type="Gene3D" id="1.20.144.10">
    <property type="entry name" value="Phosphatidic acid phosphatase type 2/haloperoxidase"/>
    <property type="match status" value="1"/>
</dbReference>
<keyword evidence="9" id="KW-1185">Reference proteome</keyword>
<keyword evidence="2 6" id="KW-0812">Transmembrane</keyword>
<feature type="transmembrane region" description="Helical" evidence="6">
    <location>
        <begin position="178"/>
        <end position="196"/>
    </location>
</feature>
<sequence>MILEDTATQPPQEPVPGPDARSRIRELLGQRRVAVPLFAVAFAIYWYFVGLPTDPMLAALWLWFGTIAFRPDQPWRYHLGFARDWTPIVLLLVAYDFSRGLADNGVAPHVTEMIHADEWLTGVIPTVWAQEHLYDPDQIHWYDVLASFVYFSHFVVCLTIAAVLWFRSRPLWGAFMRRWFTLTAAGLVTYFVYPAAPPWWAHEHGYIVDEVVRMSGRGWEAIGLHGGTKLLSVGQSMSNPVAAMPSLHSAFAMCAVAFFLTRVRKRWIPLLLAYPVLMSLTLVYTGEHYIIDAIVGYVYVGVVFLLVWLGERWWARRSARRVGEAAESLLRSTAPPATDQPATASATAATGAAAPAVAGQAPRAPSAVEEPESAGRSSD</sequence>
<name>A0A1M7JB03_9ACTN</name>
<dbReference type="PANTHER" id="PTHR31310:SF7">
    <property type="entry name" value="PA-PHOSPHATASE RELATED-FAMILY PROTEIN DDB_G0268928"/>
    <property type="match status" value="1"/>
</dbReference>
<feature type="transmembrane region" description="Helical" evidence="6">
    <location>
        <begin position="144"/>
        <end position="166"/>
    </location>
</feature>
<reference evidence="8 9" key="1">
    <citation type="submission" date="2016-11" db="EMBL/GenBank/DDBJ databases">
        <authorList>
            <person name="Jaros S."/>
            <person name="Januszkiewicz K."/>
            <person name="Wedrychowicz H."/>
        </authorList>
    </citation>
    <scope>NUCLEOTIDE SEQUENCE [LARGE SCALE GENOMIC DNA]</scope>
    <source>
        <strain evidence="8 9">DSM 46144</strain>
    </source>
</reference>
<comment type="subcellular location">
    <subcellularLocation>
        <location evidence="1">Membrane</location>
        <topology evidence="1">Multi-pass membrane protein</topology>
    </subcellularLocation>
</comment>
<evidence type="ECO:0000256" key="2">
    <source>
        <dbReference type="ARBA" id="ARBA00022692"/>
    </source>
</evidence>
<dbReference type="Proteomes" id="UP000184440">
    <property type="component" value="Unassembled WGS sequence"/>
</dbReference>
<evidence type="ECO:0000256" key="1">
    <source>
        <dbReference type="ARBA" id="ARBA00004141"/>
    </source>
</evidence>
<dbReference type="PANTHER" id="PTHR31310">
    <property type="match status" value="1"/>
</dbReference>
<dbReference type="InterPro" id="IPR036938">
    <property type="entry name" value="PAP2/HPO_sf"/>
</dbReference>
<feature type="transmembrane region" description="Helical" evidence="6">
    <location>
        <begin position="241"/>
        <end position="260"/>
    </location>
</feature>
<evidence type="ECO:0000256" key="5">
    <source>
        <dbReference type="SAM" id="MobiDB-lite"/>
    </source>
</evidence>
<evidence type="ECO:0000256" key="4">
    <source>
        <dbReference type="ARBA" id="ARBA00023136"/>
    </source>
</evidence>